<dbReference type="SUPFAM" id="SSF50891">
    <property type="entry name" value="Cyclophilin-like"/>
    <property type="match status" value="1"/>
</dbReference>
<protein>
    <recommendedName>
        <fullName evidence="3">Peptidyl-prolyl cis-trans isomerase</fullName>
        <shortName evidence="3">PPIase</shortName>
        <ecNumber evidence="3">5.2.1.8</ecNumber>
    </recommendedName>
</protein>
<dbReference type="PANTHER" id="PTHR11071">
    <property type="entry name" value="PEPTIDYL-PROLYL CIS-TRANS ISOMERASE"/>
    <property type="match status" value="1"/>
</dbReference>
<dbReference type="GO" id="GO:0003755">
    <property type="term" value="F:peptidyl-prolyl cis-trans isomerase activity"/>
    <property type="evidence" value="ECO:0007669"/>
    <property type="project" value="UniProtKB-UniRule"/>
</dbReference>
<keyword evidence="2 3" id="KW-0413">Isomerase</keyword>
<evidence type="ECO:0000313" key="6">
    <source>
        <dbReference type="Proteomes" id="UP000694402"/>
    </source>
</evidence>
<dbReference type="InterPro" id="IPR020892">
    <property type="entry name" value="Cyclophilin-type_PPIase_CS"/>
</dbReference>
<dbReference type="PROSITE" id="PS50072">
    <property type="entry name" value="CSA_PPIASE_2"/>
    <property type="match status" value="1"/>
</dbReference>
<dbReference type="GeneTree" id="ENSGT00940000156008"/>
<evidence type="ECO:0000313" key="5">
    <source>
        <dbReference type="Ensembl" id="ENSOTSP00005146244.1"/>
    </source>
</evidence>
<dbReference type="AlphaFoldDB" id="A0AAZ3S1Y6"/>
<reference evidence="5" key="3">
    <citation type="submission" date="2025-09" db="UniProtKB">
        <authorList>
            <consortium name="Ensembl"/>
        </authorList>
    </citation>
    <scope>IDENTIFICATION</scope>
</reference>
<reference evidence="5" key="2">
    <citation type="submission" date="2025-08" db="UniProtKB">
        <authorList>
            <consortium name="Ensembl"/>
        </authorList>
    </citation>
    <scope>IDENTIFICATION</scope>
</reference>
<evidence type="ECO:0000259" key="4">
    <source>
        <dbReference type="PROSITE" id="PS50072"/>
    </source>
</evidence>
<reference evidence="6" key="1">
    <citation type="journal article" date="2018" name="PLoS ONE">
        <title>Chinook salmon (Oncorhynchus tshawytscha) genome and transcriptome.</title>
        <authorList>
            <person name="Christensen K.A."/>
            <person name="Leong J.S."/>
            <person name="Sakhrani D."/>
            <person name="Biagi C.A."/>
            <person name="Minkley D.R."/>
            <person name="Withler R.E."/>
            <person name="Rondeau E.B."/>
            <person name="Koop B.F."/>
            <person name="Devlin R.H."/>
        </authorList>
    </citation>
    <scope>NUCLEOTIDE SEQUENCE [LARGE SCALE GENOMIC DNA]</scope>
</reference>
<dbReference type="Gene3D" id="2.40.100.10">
    <property type="entry name" value="Cyclophilin-like"/>
    <property type="match status" value="1"/>
</dbReference>
<comment type="catalytic activity">
    <reaction evidence="3">
        <text>[protein]-peptidylproline (omega=180) = [protein]-peptidylproline (omega=0)</text>
        <dbReference type="Rhea" id="RHEA:16237"/>
        <dbReference type="Rhea" id="RHEA-COMP:10747"/>
        <dbReference type="Rhea" id="RHEA-COMP:10748"/>
        <dbReference type="ChEBI" id="CHEBI:83833"/>
        <dbReference type="ChEBI" id="CHEBI:83834"/>
        <dbReference type="EC" id="5.2.1.8"/>
    </reaction>
</comment>
<dbReference type="PANTHER" id="PTHR11071:SF577">
    <property type="entry name" value="PEPTIDYL-PROLYL CIS-TRANS ISOMERASE"/>
    <property type="match status" value="1"/>
</dbReference>
<dbReference type="Pfam" id="PF00160">
    <property type="entry name" value="Pro_isomerase"/>
    <property type="match status" value="1"/>
</dbReference>
<comment type="function">
    <text evidence="3">PPIases accelerate the folding of proteins. It catalyzes the cis-trans isomerization of proline imidic peptide bonds in oligopeptides.</text>
</comment>
<dbReference type="GO" id="GO:0005737">
    <property type="term" value="C:cytoplasm"/>
    <property type="evidence" value="ECO:0007669"/>
    <property type="project" value="TreeGrafter"/>
</dbReference>
<proteinExistence type="inferred from homology"/>
<accession>A0AAZ3S1Y6</accession>
<keyword evidence="1 3" id="KW-0697">Rotamase</keyword>
<gene>
    <name evidence="5" type="primary">ppifb</name>
</gene>
<feature type="domain" description="PPIase cyclophilin-type" evidence="4">
    <location>
        <begin position="38"/>
        <end position="191"/>
    </location>
</feature>
<organism evidence="5 6">
    <name type="scientific">Oncorhynchus tshawytscha</name>
    <name type="common">Chinook salmon</name>
    <name type="synonym">Salmo tshawytscha</name>
    <dbReference type="NCBI Taxonomy" id="74940"/>
    <lineage>
        <taxon>Eukaryota</taxon>
        <taxon>Metazoa</taxon>
        <taxon>Chordata</taxon>
        <taxon>Craniata</taxon>
        <taxon>Vertebrata</taxon>
        <taxon>Euteleostomi</taxon>
        <taxon>Actinopterygii</taxon>
        <taxon>Neopterygii</taxon>
        <taxon>Teleostei</taxon>
        <taxon>Protacanthopterygii</taxon>
        <taxon>Salmoniformes</taxon>
        <taxon>Salmonidae</taxon>
        <taxon>Salmoninae</taxon>
        <taxon>Oncorhynchus</taxon>
    </lineage>
</organism>
<dbReference type="PROSITE" id="PS00170">
    <property type="entry name" value="CSA_PPIASE_1"/>
    <property type="match status" value="1"/>
</dbReference>
<evidence type="ECO:0000256" key="2">
    <source>
        <dbReference type="ARBA" id="ARBA00023235"/>
    </source>
</evidence>
<dbReference type="GO" id="GO:0016018">
    <property type="term" value="F:cyclosporin A binding"/>
    <property type="evidence" value="ECO:0007669"/>
    <property type="project" value="TreeGrafter"/>
</dbReference>
<evidence type="ECO:0000256" key="3">
    <source>
        <dbReference type="RuleBase" id="RU363019"/>
    </source>
</evidence>
<dbReference type="GO" id="GO:0006457">
    <property type="term" value="P:protein folding"/>
    <property type="evidence" value="ECO:0007669"/>
    <property type="project" value="InterPro"/>
</dbReference>
<evidence type="ECO:0000256" key="1">
    <source>
        <dbReference type="ARBA" id="ARBA00023110"/>
    </source>
</evidence>
<comment type="similarity">
    <text evidence="3">Belongs to the cyclophilin-type PPIase family.</text>
</comment>
<keyword evidence="6" id="KW-1185">Reference proteome</keyword>
<dbReference type="EC" id="5.2.1.8" evidence="3"/>
<dbReference type="FunFam" id="2.40.100.10:FF:000085">
    <property type="entry name" value="Peptidyl-prolyl cis-trans isomerase"/>
    <property type="match status" value="1"/>
</dbReference>
<dbReference type="InterPro" id="IPR002130">
    <property type="entry name" value="Cyclophilin-type_PPIase_dom"/>
</dbReference>
<dbReference type="InterPro" id="IPR029000">
    <property type="entry name" value="Cyclophilin-like_dom_sf"/>
</dbReference>
<dbReference type="Proteomes" id="UP000694402">
    <property type="component" value="Unassembled WGS sequence"/>
</dbReference>
<dbReference type="PRINTS" id="PR00153">
    <property type="entry name" value="CSAPPISMRASE"/>
</dbReference>
<name>A0AAZ3S1Y6_ONCTS</name>
<sequence>MLLNALSSRIKLISGCSLAFTAARMYSAGPAATNPVVYFDIAADNQSLGRVTFELNADVVPKTAENFRVLCTGANGFGYKGSVFHRVIPQFMCQGGDFTNHNGTGGKSIYGTKFEDENFKLKHTGPGILSMANAGPNTNGSQFFICTDKTEWYVQTDRQSGTYRHRVVRTDTDRQTLLGQTMAHSRAGTIN</sequence>
<dbReference type="Ensembl" id="ENSOTST00005124757.1">
    <property type="protein sequence ID" value="ENSOTSP00005146244.1"/>
    <property type="gene ID" value="ENSOTSG00005004674.2"/>
</dbReference>